<evidence type="ECO:0008006" key="3">
    <source>
        <dbReference type="Google" id="ProtNLM"/>
    </source>
</evidence>
<evidence type="ECO:0000313" key="1">
    <source>
        <dbReference type="EMBL" id="TKZ29066.1"/>
    </source>
</evidence>
<sequence>MRKQSAKTRLMVLATALLLVWVSISCKSNNRPSSDSDLRLERPPDTINEITNAGGLLRDDELNNWNGEMIQIRLLAVSEDGGYRRSPVIATFGNLNGKKHKILTVMEKRFGRSGERDVAIDGNSRVQLMYQYSQNSGNNFGNEFVIGPAADEPTLSRGAPVVFVGNDDTVGVVAAAGGGMYGNSEIKITKATAGSSSDGSISWSEWSDLTFAAGELDKVTNKDVTNNVNKAILAYINQKMGGTIMADSRKPQFNANAFYLKSGLGGVSGNTWVLAITALDINLNTHGYFGILVLYSEDSGTTWKFGPYAKPMGGGDKVPWYPYDASSDYRESQVVAFDGSTVTVVAAPNTIHDSRPRAMYSFSGSHSADAELQLTLTGITEATGGIGLAQNPNNNSEYYLINTRKRVAQYNKVLTIAKTTLDMTSGSPEMRMTGVSGVGSVAVLGDGSLVTIAEEAFAEGSALGETKFNIVQRRFTPGYMNARQGDTDNLNMIREPERYYNPGYDVPDMDN</sequence>
<dbReference type="SUPFAM" id="SSF50939">
    <property type="entry name" value="Sialidases"/>
    <property type="match status" value="1"/>
</dbReference>
<evidence type="ECO:0000313" key="2">
    <source>
        <dbReference type="Proteomes" id="UP000310168"/>
    </source>
</evidence>
<gene>
    <name evidence="1" type="ORF">EZH24_11305</name>
</gene>
<dbReference type="RefSeq" id="WP_137999204.1">
    <property type="nucleotide sequence ID" value="NZ_SJDU01000442.1"/>
</dbReference>
<organism evidence="1 2">
    <name type="scientific">Brachyspira catarrhinii</name>
    <dbReference type="NCBI Taxonomy" id="2528966"/>
    <lineage>
        <taxon>Bacteria</taxon>
        <taxon>Pseudomonadati</taxon>
        <taxon>Spirochaetota</taxon>
        <taxon>Spirochaetia</taxon>
        <taxon>Brachyspirales</taxon>
        <taxon>Brachyspiraceae</taxon>
        <taxon>Brachyspira</taxon>
    </lineage>
</organism>
<dbReference type="Gene3D" id="2.120.10.10">
    <property type="match status" value="1"/>
</dbReference>
<comment type="caution">
    <text evidence="1">The sequence shown here is derived from an EMBL/GenBank/DDBJ whole genome shotgun (WGS) entry which is preliminary data.</text>
</comment>
<proteinExistence type="predicted"/>
<dbReference type="PROSITE" id="PS51257">
    <property type="entry name" value="PROKAR_LIPOPROTEIN"/>
    <property type="match status" value="1"/>
</dbReference>
<name>A0ABY2TN02_9SPIR</name>
<keyword evidence="2" id="KW-1185">Reference proteome</keyword>
<dbReference type="EMBL" id="SJDU01000442">
    <property type="protein sequence ID" value="TKZ29066.1"/>
    <property type="molecule type" value="Genomic_DNA"/>
</dbReference>
<dbReference type="Proteomes" id="UP000310168">
    <property type="component" value="Unassembled WGS sequence"/>
</dbReference>
<protein>
    <recommendedName>
        <fullName evidence="3">Exo-alpha-sialidase</fullName>
    </recommendedName>
</protein>
<accession>A0ABY2TN02</accession>
<dbReference type="InterPro" id="IPR036278">
    <property type="entry name" value="Sialidase_sf"/>
</dbReference>
<reference evidence="1 2" key="1">
    <citation type="journal article" date="2019" name="Anaerobe">
        <title>Brachyspira catarrhinii sp. nov., an anaerobic intestinal spirochaete isolated from vervet monkeys may have been misidentified as Brachyspira aalborgi in previous studies.</title>
        <authorList>
            <person name="Phillips N.D."/>
            <person name="La T."/>
            <person name="Hampson D.J."/>
        </authorList>
    </citation>
    <scope>NUCLEOTIDE SEQUENCE [LARGE SCALE GENOMIC DNA]</scope>
    <source>
        <strain evidence="1 2">Z12</strain>
    </source>
</reference>